<evidence type="ECO:0000259" key="1">
    <source>
        <dbReference type="SMART" id="SM00233"/>
    </source>
</evidence>
<proteinExistence type="predicted"/>
<dbReference type="PANTHER" id="PTHR31351:SF24">
    <property type="entry name" value="VAN3-BINDING PROTEIN-LIKE"/>
    <property type="match status" value="1"/>
</dbReference>
<dbReference type="AlphaFoldDB" id="A0A6P5XWM4"/>
<reference evidence="3" key="1">
    <citation type="submission" date="2025-08" db="UniProtKB">
        <authorList>
            <consortium name="RefSeq"/>
        </authorList>
    </citation>
    <scope>IDENTIFICATION</scope>
    <source>
        <tissue evidence="3">Fruit stalk</tissue>
    </source>
</reference>
<dbReference type="GO" id="GO:0010305">
    <property type="term" value="P:leaf vascular tissue pattern formation"/>
    <property type="evidence" value="ECO:0007669"/>
    <property type="project" value="TreeGrafter"/>
</dbReference>
<evidence type="ECO:0000313" key="3">
    <source>
        <dbReference type="RefSeq" id="XP_022732447.1"/>
    </source>
</evidence>
<dbReference type="OrthoDB" id="1897931at2759"/>
<dbReference type="InterPro" id="IPR008546">
    <property type="entry name" value="VAN3-bd-like_auxin_canal"/>
</dbReference>
<keyword evidence="2" id="KW-1185">Reference proteome</keyword>
<dbReference type="PANTHER" id="PTHR31351">
    <property type="entry name" value="EXPRESSED PROTEIN"/>
    <property type="match status" value="1"/>
</dbReference>
<dbReference type="InterPro" id="IPR001849">
    <property type="entry name" value="PH_domain"/>
</dbReference>
<dbReference type="GO" id="GO:0010087">
    <property type="term" value="P:phloem or xylem histogenesis"/>
    <property type="evidence" value="ECO:0007669"/>
    <property type="project" value="TreeGrafter"/>
</dbReference>
<dbReference type="Proteomes" id="UP000515121">
    <property type="component" value="Unplaced"/>
</dbReference>
<dbReference type="RefSeq" id="XP_022732447.1">
    <property type="nucleotide sequence ID" value="XM_022876712.1"/>
</dbReference>
<dbReference type="GO" id="GO:0009734">
    <property type="term" value="P:auxin-activated signaling pathway"/>
    <property type="evidence" value="ECO:0007669"/>
    <property type="project" value="TreeGrafter"/>
</dbReference>
<dbReference type="InterPro" id="IPR040269">
    <property type="entry name" value="VAB"/>
</dbReference>
<dbReference type="Pfam" id="PF05703">
    <property type="entry name" value="Auxin_canalis"/>
    <property type="match status" value="2"/>
</dbReference>
<dbReference type="KEGG" id="dzi:111286635"/>
<dbReference type="SUPFAM" id="SSF50729">
    <property type="entry name" value="PH domain-like"/>
    <property type="match status" value="1"/>
</dbReference>
<dbReference type="SMART" id="SM00233">
    <property type="entry name" value="PH"/>
    <property type="match status" value="1"/>
</dbReference>
<dbReference type="GeneID" id="111286635"/>
<evidence type="ECO:0000313" key="2">
    <source>
        <dbReference type="Proteomes" id="UP000515121"/>
    </source>
</evidence>
<dbReference type="Pfam" id="PF08458">
    <property type="entry name" value="PH_2"/>
    <property type="match status" value="1"/>
</dbReference>
<gene>
    <name evidence="3" type="primary">LOC111286635</name>
</gene>
<protein>
    <submittedName>
        <fullName evidence="3">VAN3-binding protein-like</fullName>
    </submittedName>
</protein>
<sequence>MQSGFYSAWKSGSLFGLENVEGDGKLKAASSLPSIPQPQTPKEPMEFLSRSWSLSASELSKALAKKQKRKQFEFDNNPSSFPDNFIAPQIAGKVINTINARRTGSIGKWFHHHKETGTNTVKKKDKIRAENARVHSAVSVAGLAAGLAAVAAAGNSNGIGSQMSMALASATELLASHCIELAELAGADHDRVASVVKSAVDIQTAGDLMTLTAAAATALRGEAALRARLPKEAKKNAAISPYERSMTEAHWSAAFHSQMKERNPPCEGELLQHTRKGVFRWKRVYVYINNKSQVKIKLKSKHVGGAFSKKNKCIVYGVCDETSAWPYRKERETSENLYFGLKTGQGLLEFKCKSKIHKQKWVDGIQNLLRQVSYTEATELSLESLSINDCI</sequence>
<organism evidence="2 3">
    <name type="scientific">Durio zibethinus</name>
    <name type="common">Durian</name>
    <dbReference type="NCBI Taxonomy" id="66656"/>
    <lineage>
        <taxon>Eukaryota</taxon>
        <taxon>Viridiplantae</taxon>
        <taxon>Streptophyta</taxon>
        <taxon>Embryophyta</taxon>
        <taxon>Tracheophyta</taxon>
        <taxon>Spermatophyta</taxon>
        <taxon>Magnoliopsida</taxon>
        <taxon>eudicotyledons</taxon>
        <taxon>Gunneridae</taxon>
        <taxon>Pentapetalae</taxon>
        <taxon>rosids</taxon>
        <taxon>malvids</taxon>
        <taxon>Malvales</taxon>
        <taxon>Malvaceae</taxon>
        <taxon>Helicteroideae</taxon>
        <taxon>Durio</taxon>
    </lineage>
</organism>
<feature type="domain" description="PH" evidence="1">
    <location>
        <begin position="264"/>
        <end position="372"/>
    </location>
</feature>
<dbReference type="InterPro" id="IPR013666">
    <property type="entry name" value="PH_pln"/>
</dbReference>
<name>A0A6P5XWM4_DURZI</name>
<accession>A0A6P5XWM4</accession>